<evidence type="ECO:0000256" key="4">
    <source>
        <dbReference type="ARBA" id="ARBA00022692"/>
    </source>
</evidence>
<dbReference type="AlphaFoldDB" id="A0AAX3N0V9"/>
<evidence type="ECO:0000313" key="13">
    <source>
        <dbReference type="Proteomes" id="UP001220962"/>
    </source>
</evidence>
<comment type="subcellular location">
    <subcellularLocation>
        <location evidence="1">Cell membrane</location>
        <topology evidence="1">Single-pass membrane protein</topology>
    </subcellularLocation>
</comment>
<dbReference type="RefSeq" id="WP_047914353.1">
    <property type="nucleotide sequence ID" value="NZ_CP118101.1"/>
</dbReference>
<keyword evidence="4 9" id="KW-0812">Transmembrane</keyword>
<evidence type="ECO:0000259" key="10">
    <source>
        <dbReference type="PROSITE" id="PS51123"/>
    </source>
</evidence>
<evidence type="ECO:0000256" key="6">
    <source>
        <dbReference type="ARBA" id="ARBA00023136"/>
    </source>
</evidence>
<dbReference type="Pfam" id="PF00691">
    <property type="entry name" value="OmpA"/>
    <property type="match status" value="1"/>
</dbReference>
<dbReference type="PANTHER" id="PTHR30329">
    <property type="entry name" value="STATOR ELEMENT OF FLAGELLAR MOTOR COMPLEX"/>
    <property type="match status" value="1"/>
</dbReference>
<feature type="region of interest" description="Disordered" evidence="8">
    <location>
        <begin position="66"/>
        <end position="93"/>
    </location>
</feature>
<dbReference type="InterPro" id="IPR050330">
    <property type="entry name" value="Bact_OuterMem_StrucFunc"/>
</dbReference>
<dbReference type="Proteomes" id="UP001221519">
    <property type="component" value="Chromosome"/>
</dbReference>
<dbReference type="EMBL" id="CP118108">
    <property type="protein sequence ID" value="WDI02538.1"/>
    <property type="molecule type" value="Genomic_DNA"/>
</dbReference>
<evidence type="ECO:0000256" key="9">
    <source>
        <dbReference type="SAM" id="Phobius"/>
    </source>
</evidence>
<evidence type="ECO:0000256" key="7">
    <source>
        <dbReference type="PROSITE-ProRule" id="PRU00473"/>
    </source>
</evidence>
<dbReference type="InterPro" id="IPR025713">
    <property type="entry name" value="MotB-like_N_dom"/>
</dbReference>
<evidence type="ECO:0000313" key="14">
    <source>
        <dbReference type="Proteomes" id="UP001221519"/>
    </source>
</evidence>
<dbReference type="NCBIfam" id="NF005831">
    <property type="entry name" value="PRK07734.1"/>
    <property type="match status" value="1"/>
</dbReference>
<feature type="compositionally biased region" description="Polar residues" evidence="8">
    <location>
        <begin position="82"/>
        <end position="93"/>
    </location>
</feature>
<dbReference type="Proteomes" id="UP001220962">
    <property type="component" value="Chromosome"/>
</dbReference>
<evidence type="ECO:0000256" key="5">
    <source>
        <dbReference type="ARBA" id="ARBA00022989"/>
    </source>
</evidence>
<dbReference type="EMBL" id="CP118101">
    <property type="protein sequence ID" value="WDH82794.1"/>
    <property type="molecule type" value="Genomic_DNA"/>
</dbReference>
<sequence length="264" mass="29595">MKKTKKRHEEHEEHVDESWLLPYSDLMTLLLALFITLFSMSSIDAQKFEQMASALSSALNGGTGVLDNKSAFPTDPSMDLGNETTPPKNPETSQEAQLAKQEQEELEKLKKQLDQYISENGLTEQLDTKLNQSQLMITIADNAVFASGQATVKTEARVLAKNISRMLQQFPDYDVIVTGHTDNMPINNAQYNDNWDLSSDRALNFLKIMLLNTNLDPSKFTPSGYGEYHPVASNDTPEGRAQNRRVEISIIRKYTGSSNTMSVE</sequence>
<comment type="similarity">
    <text evidence="2">Belongs to the MotB family.</text>
</comment>
<feature type="transmembrane region" description="Helical" evidence="9">
    <location>
        <begin position="20"/>
        <end position="40"/>
    </location>
</feature>
<keyword evidence="5 9" id="KW-1133">Transmembrane helix</keyword>
<dbReference type="InterPro" id="IPR036737">
    <property type="entry name" value="OmpA-like_sf"/>
</dbReference>
<feature type="domain" description="OmpA-like" evidence="10">
    <location>
        <begin position="132"/>
        <end position="254"/>
    </location>
</feature>
<keyword evidence="11" id="KW-0966">Cell projection</keyword>
<dbReference type="Gene3D" id="3.30.1330.60">
    <property type="entry name" value="OmpA-like domain"/>
    <property type="match status" value="1"/>
</dbReference>
<reference evidence="11 14" key="1">
    <citation type="submission" date="2023-02" db="EMBL/GenBank/DDBJ databases">
        <title>Pathogen: clinical or host-associated sample.</title>
        <authorList>
            <person name="Hergert J."/>
            <person name="Casey R."/>
            <person name="Wagner J."/>
            <person name="Young E.L."/>
            <person name="Oakeson K.F."/>
        </authorList>
    </citation>
    <scope>NUCLEOTIDE SEQUENCE</scope>
    <source>
        <strain evidence="12 14">2022CK-00829</strain>
        <strain evidence="11">2022CK-00830</strain>
    </source>
</reference>
<protein>
    <submittedName>
        <fullName evidence="11">Flagellar motor protein MotB</fullName>
    </submittedName>
</protein>
<keyword evidence="14" id="KW-1185">Reference proteome</keyword>
<dbReference type="CDD" id="cd07185">
    <property type="entry name" value="OmpA_C-like"/>
    <property type="match status" value="1"/>
</dbReference>
<dbReference type="Pfam" id="PF13677">
    <property type="entry name" value="MotB_plug"/>
    <property type="match status" value="1"/>
</dbReference>
<accession>A0AAX3N0V9</accession>
<evidence type="ECO:0000256" key="3">
    <source>
        <dbReference type="ARBA" id="ARBA00022475"/>
    </source>
</evidence>
<organism evidence="11 13">
    <name type="scientific">Paenibacillus urinalis</name>
    <dbReference type="NCBI Taxonomy" id="521520"/>
    <lineage>
        <taxon>Bacteria</taxon>
        <taxon>Bacillati</taxon>
        <taxon>Bacillota</taxon>
        <taxon>Bacilli</taxon>
        <taxon>Bacillales</taxon>
        <taxon>Paenibacillaceae</taxon>
        <taxon>Paenibacillus</taxon>
    </lineage>
</organism>
<evidence type="ECO:0000256" key="1">
    <source>
        <dbReference type="ARBA" id="ARBA00004162"/>
    </source>
</evidence>
<keyword evidence="11" id="KW-0282">Flagellum</keyword>
<evidence type="ECO:0000256" key="2">
    <source>
        <dbReference type="ARBA" id="ARBA00008914"/>
    </source>
</evidence>
<gene>
    <name evidence="11" type="primary">motB</name>
    <name evidence="11" type="ORF">PUW23_00460</name>
    <name evidence="12" type="ORF">PUW25_00460</name>
</gene>
<evidence type="ECO:0000256" key="8">
    <source>
        <dbReference type="SAM" id="MobiDB-lite"/>
    </source>
</evidence>
<keyword evidence="6 7" id="KW-0472">Membrane</keyword>
<dbReference type="GO" id="GO:0005886">
    <property type="term" value="C:plasma membrane"/>
    <property type="evidence" value="ECO:0007669"/>
    <property type="project" value="UniProtKB-SubCell"/>
</dbReference>
<dbReference type="PANTHER" id="PTHR30329:SF21">
    <property type="entry name" value="LIPOPROTEIN YIAD-RELATED"/>
    <property type="match status" value="1"/>
</dbReference>
<keyword evidence="11" id="KW-0969">Cilium</keyword>
<dbReference type="PROSITE" id="PS51123">
    <property type="entry name" value="OMPA_2"/>
    <property type="match status" value="1"/>
</dbReference>
<dbReference type="InterPro" id="IPR006665">
    <property type="entry name" value="OmpA-like"/>
</dbReference>
<evidence type="ECO:0000313" key="12">
    <source>
        <dbReference type="EMBL" id="WDI02538.1"/>
    </source>
</evidence>
<name>A0AAX3N0V9_9BACL</name>
<evidence type="ECO:0000313" key="11">
    <source>
        <dbReference type="EMBL" id="WDH82794.1"/>
    </source>
</evidence>
<dbReference type="SUPFAM" id="SSF103088">
    <property type="entry name" value="OmpA-like"/>
    <property type="match status" value="1"/>
</dbReference>
<proteinExistence type="inferred from homology"/>
<keyword evidence="3" id="KW-1003">Cell membrane</keyword>